<organism evidence="2 3">
    <name type="scientific">Snuella lapsa</name>
    <dbReference type="NCBI Taxonomy" id="870481"/>
    <lineage>
        <taxon>Bacteria</taxon>
        <taxon>Pseudomonadati</taxon>
        <taxon>Bacteroidota</taxon>
        <taxon>Flavobacteriia</taxon>
        <taxon>Flavobacteriales</taxon>
        <taxon>Flavobacteriaceae</taxon>
        <taxon>Snuella</taxon>
    </lineage>
</organism>
<reference evidence="3" key="1">
    <citation type="journal article" date="2019" name="Int. J. Syst. Evol. Microbiol.">
        <title>The Global Catalogue of Microorganisms (GCM) 10K type strain sequencing project: providing services to taxonomists for standard genome sequencing and annotation.</title>
        <authorList>
            <consortium name="The Broad Institute Genomics Platform"/>
            <consortium name="The Broad Institute Genome Sequencing Center for Infectious Disease"/>
            <person name="Wu L."/>
            <person name="Ma J."/>
        </authorList>
    </citation>
    <scope>NUCLEOTIDE SEQUENCE [LARGE SCALE GENOMIC DNA]</scope>
    <source>
        <strain evidence="3">JCM 17111</strain>
    </source>
</reference>
<accession>A0ABP6YBQ8</accession>
<gene>
    <name evidence="2" type="ORF">GCM10022395_30210</name>
</gene>
<evidence type="ECO:0000313" key="2">
    <source>
        <dbReference type="EMBL" id="GAA3579508.1"/>
    </source>
</evidence>
<dbReference type="RefSeq" id="WP_345007216.1">
    <property type="nucleotide sequence ID" value="NZ_BAABCY010000080.1"/>
</dbReference>
<sequence length="364" mass="42536">MTFLKALFGKKEKSIESYTDFWDWFQENEKKFYSVLKRQGNIKGVFFDKLSPKLNELKDGFWYLAGMYDENISELVITPDGVIKNIVFVEELVQAAPKIPNWKFTALKPAIDIENVRIDMAGYTFDSKNLSFYSIDHKDCPDEIDIVIAHSDFNERDESTIVNGTYIFLDNYLGELNSITTIDNLKVISKNRAEKELIPISKLQDFLVWREKEFIEKYKGLRHNTDDDNYSSLEATLENGLPLLAIVNSDMLNWDSKASHPWIAVVEVKYDGKNNNGLPSEKEYRLLNEIEDKIMSELKDFDGYINIGRQTADSLREIYFACIDFRKPSKVLYNIKNEYKSIIGIDFDIYKDKYWQSFNRFITD</sequence>
<comment type="caution">
    <text evidence="2">The sequence shown here is derived from an EMBL/GenBank/DDBJ whole genome shotgun (WGS) entry which is preliminary data.</text>
</comment>
<feature type="domain" description="DUF695" evidence="1">
    <location>
        <begin position="244"/>
        <end position="361"/>
    </location>
</feature>
<proteinExistence type="predicted"/>
<dbReference type="InterPro" id="IPR016097">
    <property type="entry name" value="DUF695"/>
</dbReference>
<dbReference type="Pfam" id="PF05117">
    <property type="entry name" value="DUF695"/>
    <property type="match status" value="1"/>
</dbReference>
<dbReference type="Proteomes" id="UP001500954">
    <property type="component" value="Unassembled WGS sequence"/>
</dbReference>
<keyword evidence="3" id="KW-1185">Reference proteome</keyword>
<evidence type="ECO:0000259" key="1">
    <source>
        <dbReference type="Pfam" id="PF05117"/>
    </source>
</evidence>
<name>A0ABP6YBQ8_9FLAO</name>
<protein>
    <recommendedName>
        <fullName evidence="1">DUF695 domain-containing protein</fullName>
    </recommendedName>
</protein>
<evidence type="ECO:0000313" key="3">
    <source>
        <dbReference type="Proteomes" id="UP001500954"/>
    </source>
</evidence>
<dbReference type="EMBL" id="BAABCY010000080">
    <property type="protein sequence ID" value="GAA3579508.1"/>
    <property type="molecule type" value="Genomic_DNA"/>
</dbReference>